<sequence length="42" mass="4149">MSTAGLACGKLTVPLDYGNPAAGTVDVAVIRAKATGTGSARW</sequence>
<keyword evidence="2" id="KW-1185">Reference proteome</keyword>
<gene>
    <name evidence="1" type="ORF">AB0I59_42035</name>
</gene>
<evidence type="ECO:0000313" key="2">
    <source>
        <dbReference type="Proteomes" id="UP001551675"/>
    </source>
</evidence>
<comment type="caution">
    <text evidence="1">The sequence shown here is derived from an EMBL/GenBank/DDBJ whole genome shotgun (WGS) entry which is preliminary data.</text>
</comment>
<dbReference type="Proteomes" id="UP001551675">
    <property type="component" value="Unassembled WGS sequence"/>
</dbReference>
<dbReference type="RefSeq" id="WP_358142675.1">
    <property type="nucleotide sequence ID" value="NZ_JBFALK010000057.1"/>
</dbReference>
<accession>A0ABV3GU99</accession>
<dbReference type="EMBL" id="JBFALK010000057">
    <property type="protein sequence ID" value="MEV0975210.1"/>
    <property type="molecule type" value="Genomic_DNA"/>
</dbReference>
<protein>
    <submittedName>
        <fullName evidence="1">Uncharacterized protein</fullName>
    </submittedName>
</protein>
<evidence type="ECO:0000313" key="1">
    <source>
        <dbReference type="EMBL" id="MEV0975210.1"/>
    </source>
</evidence>
<reference evidence="1 2" key="1">
    <citation type="submission" date="2024-06" db="EMBL/GenBank/DDBJ databases">
        <title>The Natural Products Discovery Center: Release of the First 8490 Sequenced Strains for Exploring Actinobacteria Biosynthetic Diversity.</title>
        <authorList>
            <person name="Kalkreuter E."/>
            <person name="Kautsar S.A."/>
            <person name="Yang D."/>
            <person name="Bader C.D."/>
            <person name="Teijaro C.N."/>
            <person name="Fluegel L."/>
            <person name="Davis C.M."/>
            <person name="Simpson J.R."/>
            <person name="Lauterbach L."/>
            <person name="Steele A.D."/>
            <person name="Gui C."/>
            <person name="Meng S."/>
            <person name="Li G."/>
            <person name="Viehrig K."/>
            <person name="Ye F."/>
            <person name="Su P."/>
            <person name="Kiefer A.F."/>
            <person name="Nichols A."/>
            <person name="Cepeda A.J."/>
            <person name="Yan W."/>
            <person name="Fan B."/>
            <person name="Jiang Y."/>
            <person name="Adhikari A."/>
            <person name="Zheng C.-J."/>
            <person name="Schuster L."/>
            <person name="Cowan T.M."/>
            <person name="Smanski M.J."/>
            <person name="Chevrette M.G."/>
            <person name="De Carvalho L.P.S."/>
            <person name="Shen B."/>
        </authorList>
    </citation>
    <scope>NUCLEOTIDE SEQUENCE [LARGE SCALE GENOMIC DNA]</scope>
    <source>
        <strain evidence="1 2">NPDC050100</strain>
    </source>
</reference>
<proteinExistence type="predicted"/>
<name>A0ABV3GU99_MICGL</name>
<organism evidence="1 2">
    <name type="scientific">Microtetraspora glauca</name>
    <dbReference type="NCBI Taxonomy" id="1996"/>
    <lineage>
        <taxon>Bacteria</taxon>
        <taxon>Bacillati</taxon>
        <taxon>Actinomycetota</taxon>
        <taxon>Actinomycetes</taxon>
        <taxon>Streptosporangiales</taxon>
        <taxon>Streptosporangiaceae</taxon>
        <taxon>Microtetraspora</taxon>
    </lineage>
</organism>